<dbReference type="PANTHER" id="PTHR37487:SF2">
    <property type="entry name" value="EXPRESSED PROTEIN"/>
    <property type="match status" value="1"/>
</dbReference>
<comment type="caution">
    <text evidence="3">The sequence shown here is derived from an EMBL/GenBank/DDBJ whole genome shotgun (WGS) entry which is preliminary data.</text>
</comment>
<gene>
    <name evidence="3" type="ORF">BDZ94DRAFT_1294593</name>
</gene>
<dbReference type="Proteomes" id="UP000807353">
    <property type="component" value="Unassembled WGS sequence"/>
</dbReference>
<evidence type="ECO:0000313" key="4">
    <source>
        <dbReference type="Proteomes" id="UP000807353"/>
    </source>
</evidence>
<organism evidence="3 4">
    <name type="scientific">Collybia nuda</name>
    <dbReference type="NCBI Taxonomy" id="64659"/>
    <lineage>
        <taxon>Eukaryota</taxon>
        <taxon>Fungi</taxon>
        <taxon>Dikarya</taxon>
        <taxon>Basidiomycota</taxon>
        <taxon>Agaricomycotina</taxon>
        <taxon>Agaricomycetes</taxon>
        <taxon>Agaricomycetidae</taxon>
        <taxon>Agaricales</taxon>
        <taxon>Tricholomatineae</taxon>
        <taxon>Clitocybaceae</taxon>
        <taxon>Collybia</taxon>
    </lineage>
</organism>
<feature type="region of interest" description="Disordered" evidence="1">
    <location>
        <begin position="142"/>
        <end position="167"/>
    </location>
</feature>
<name>A0A9P5YF53_9AGAR</name>
<evidence type="ECO:0000256" key="2">
    <source>
        <dbReference type="SAM" id="SignalP"/>
    </source>
</evidence>
<dbReference type="EMBL" id="MU150234">
    <property type="protein sequence ID" value="KAF9468124.1"/>
    <property type="molecule type" value="Genomic_DNA"/>
</dbReference>
<keyword evidence="4" id="KW-1185">Reference proteome</keyword>
<feature type="signal peptide" evidence="2">
    <location>
        <begin position="1"/>
        <end position="19"/>
    </location>
</feature>
<dbReference type="PANTHER" id="PTHR37487">
    <property type="entry name" value="CHROMOSOME 1, WHOLE GENOME SHOTGUN SEQUENCE"/>
    <property type="match status" value="1"/>
</dbReference>
<sequence length="191" mass="18843">MKIFAVAATLISALPAIAALRIETPTNAVQCQPLLLTWSDGKAPFFVSVIPGGQPAAPAVKTFPPQDGNSMTWVVDIARGVSLTMSLKDGTGAQAYSDIFVINDSSDNKCVNSTVQINGSGGAPATAGNTLVGLYSSPAPSGVGATGSSNGTKPTGTGTGAAPSNSNTASKSVVGAFGLAGVMGFVGAVLL</sequence>
<proteinExistence type="predicted"/>
<dbReference type="OrthoDB" id="3362246at2759"/>
<feature type="chain" id="PRO_5040181938" description="Expression library immunization antigen 1" evidence="2">
    <location>
        <begin position="20"/>
        <end position="191"/>
    </location>
</feature>
<evidence type="ECO:0008006" key="5">
    <source>
        <dbReference type="Google" id="ProtNLM"/>
    </source>
</evidence>
<keyword evidence="2" id="KW-0732">Signal</keyword>
<reference evidence="3" key="1">
    <citation type="submission" date="2020-11" db="EMBL/GenBank/DDBJ databases">
        <authorList>
            <consortium name="DOE Joint Genome Institute"/>
            <person name="Ahrendt S."/>
            <person name="Riley R."/>
            <person name="Andreopoulos W."/>
            <person name="Labutti K."/>
            <person name="Pangilinan J."/>
            <person name="Ruiz-Duenas F.J."/>
            <person name="Barrasa J.M."/>
            <person name="Sanchez-Garcia M."/>
            <person name="Camarero S."/>
            <person name="Miyauchi S."/>
            <person name="Serrano A."/>
            <person name="Linde D."/>
            <person name="Babiker R."/>
            <person name="Drula E."/>
            <person name="Ayuso-Fernandez I."/>
            <person name="Pacheco R."/>
            <person name="Padilla G."/>
            <person name="Ferreira P."/>
            <person name="Barriuso J."/>
            <person name="Kellner H."/>
            <person name="Castanera R."/>
            <person name="Alfaro M."/>
            <person name="Ramirez L."/>
            <person name="Pisabarro A.G."/>
            <person name="Kuo A."/>
            <person name="Tritt A."/>
            <person name="Lipzen A."/>
            <person name="He G."/>
            <person name="Yan M."/>
            <person name="Ng V."/>
            <person name="Cullen D."/>
            <person name="Martin F."/>
            <person name="Rosso M.-N."/>
            <person name="Henrissat B."/>
            <person name="Hibbett D."/>
            <person name="Martinez A.T."/>
            <person name="Grigoriev I.V."/>
        </authorList>
    </citation>
    <scope>NUCLEOTIDE SEQUENCE</scope>
    <source>
        <strain evidence="3">CBS 247.69</strain>
    </source>
</reference>
<protein>
    <recommendedName>
        <fullName evidence="5">Expression library immunization antigen 1</fullName>
    </recommendedName>
</protein>
<dbReference type="AlphaFoldDB" id="A0A9P5YF53"/>
<feature type="compositionally biased region" description="Low complexity" evidence="1">
    <location>
        <begin position="146"/>
        <end position="166"/>
    </location>
</feature>
<evidence type="ECO:0000256" key="1">
    <source>
        <dbReference type="SAM" id="MobiDB-lite"/>
    </source>
</evidence>
<evidence type="ECO:0000313" key="3">
    <source>
        <dbReference type="EMBL" id="KAF9468124.1"/>
    </source>
</evidence>
<accession>A0A9P5YF53</accession>